<dbReference type="PANTHER" id="PTHR42815">
    <property type="entry name" value="FAD-BINDING, PUTATIVE (AFU_ORTHOLOGUE AFUA_6G07600)-RELATED"/>
    <property type="match status" value="1"/>
</dbReference>
<name>A0A1M4XUR0_9FLAO</name>
<evidence type="ECO:0000313" key="2">
    <source>
        <dbReference type="Proteomes" id="UP000184406"/>
    </source>
</evidence>
<evidence type="ECO:0000313" key="1">
    <source>
        <dbReference type="EMBL" id="SHE97327.1"/>
    </source>
</evidence>
<dbReference type="OrthoDB" id="9796486at2"/>
<keyword evidence="2" id="KW-1185">Reference proteome</keyword>
<dbReference type="InterPro" id="IPR012349">
    <property type="entry name" value="Split_barrel_FMN-bd"/>
</dbReference>
<protein>
    <recommendedName>
        <fullName evidence="3">Pyridoxamine 5'-phosphate oxidase putative domain-containing protein</fullName>
    </recommendedName>
</protein>
<dbReference type="Proteomes" id="UP000184406">
    <property type="component" value="Unassembled WGS sequence"/>
</dbReference>
<dbReference type="Gene3D" id="2.30.110.10">
    <property type="entry name" value="Electron Transport, Fmn-binding Protein, Chain A"/>
    <property type="match status" value="2"/>
</dbReference>
<dbReference type="SUPFAM" id="SSF50475">
    <property type="entry name" value="FMN-binding split barrel"/>
    <property type="match status" value="1"/>
</dbReference>
<gene>
    <name evidence="1" type="ORF">SAMN03080594_102212</name>
</gene>
<organism evidence="1 2">
    <name type="scientific">Arenibacter palladensis</name>
    <dbReference type="NCBI Taxonomy" id="237373"/>
    <lineage>
        <taxon>Bacteria</taxon>
        <taxon>Pseudomonadati</taxon>
        <taxon>Bacteroidota</taxon>
        <taxon>Flavobacteriia</taxon>
        <taxon>Flavobacteriales</taxon>
        <taxon>Flavobacteriaceae</taxon>
        <taxon>Arenibacter</taxon>
    </lineage>
</organism>
<dbReference type="RefSeq" id="WP_072861067.1">
    <property type="nucleotide sequence ID" value="NZ_FQUX01000002.1"/>
</dbReference>
<proteinExistence type="predicted"/>
<sequence length="305" mass="34112">MYTTFHSGEIEIQKVTGEVAIAESNSRMIKDTIIKGAIKFIEKQSMVIVSSVDNSNQVWTSILVGEPGFAEVPDPNSLSINLEKVHSDQQDIFYKNIVNGNQIGTLFIELATRRRFRINGTIALDGNKISITILEAYPNCPKYIQQRTIQQPNVHRQVVVKKKYGDSLGMDIQNWISSSDTLFVGSISNDGRLDASHRGGKKGFVEVLDDSILKVPDYQGNSLFNTMGNVAQNNKSGMLFIDFANKRTLQLTGKSELIFNQNSAIDIEKTGGTGRFWTFKVSEWIITQNQHGLNWEFIGNSPFNP</sequence>
<dbReference type="AlphaFoldDB" id="A0A1M4XUR0"/>
<evidence type="ECO:0008006" key="3">
    <source>
        <dbReference type="Google" id="ProtNLM"/>
    </source>
</evidence>
<dbReference type="PANTHER" id="PTHR42815:SF2">
    <property type="entry name" value="FAD-BINDING, PUTATIVE (AFU_ORTHOLOGUE AFUA_6G07600)-RELATED"/>
    <property type="match status" value="1"/>
</dbReference>
<reference evidence="2" key="1">
    <citation type="submission" date="2016-11" db="EMBL/GenBank/DDBJ databases">
        <authorList>
            <person name="Varghese N."/>
            <person name="Submissions S."/>
        </authorList>
    </citation>
    <scope>NUCLEOTIDE SEQUENCE [LARGE SCALE GENOMIC DNA]</scope>
    <source>
        <strain evidence="2">DSM 17539</strain>
    </source>
</reference>
<dbReference type="EMBL" id="FQUX01000002">
    <property type="protein sequence ID" value="SHE97327.1"/>
    <property type="molecule type" value="Genomic_DNA"/>
</dbReference>
<accession>A0A1M4XUR0</accession>